<dbReference type="RefSeq" id="WP_258555426.1">
    <property type="nucleotide sequence ID" value="NZ_FNKQ01000002.1"/>
</dbReference>
<evidence type="ECO:0000313" key="1">
    <source>
        <dbReference type="EMBL" id="SDQ55003.1"/>
    </source>
</evidence>
<dbReference type="Proteomes" id="UP000199289">
    <property type="component" value="Unassembled WGS sequence"/>
</dbReference>
<proteinExistence type="predicted"/>
<protein>
    <recommendedName>
        <fullName evidence="3">Halobacterial output domain-containing protein</fullName>
    </recommendedName>
</protein>
<organism evidence="1 2">
    <name type="scientific">Halopelagius longus</name>
    <dbReference type="NCBI Taxonomy" id="1236180"/>
    <lineage>
        <taxon>Archaea</taxon>
        <taxon>Methanobacteriati</taxon>
        <taxon>Methanobacteriota</taxon>
        <taxon>Stenosarchaea group</taxon>
        <taxon>Halobacteria</taxon>
        <taxon>Halobacteriales</taxon>
        <taxon>Haloferacaceae</taxon>
    </lineage>
</organism>
<evidence type="ECO:0008006" key="3">
    <source>
        <dbReference type="Google" id="ProtNLM"/>
    </source>
</evidence>
<reference evidence="2" key="1">
    <citation type="submission" date="2016-10" db="EMBL/GenBank/DDBJ databases">
        <authorList>
            <person name="Varghese N."/>
            <person name="Submissions S."/>
        </authorList>
    </citation>
    <scope>NUCLEOTIDE SEQUENCE [LARGE SCALE GENOMIC DNA]</scope>
    <source>
        <strain evidence="2">CGMCC 1.12397</strain>
    </source>
</reference>
<sequence length="44" mass="5149">MQGDDTQRNHRSDAPLTIELRESDGRIVVRRDTAFGTYERTVER</sequence>
<gene>
    <name evidence="1" type="ORF">SAMN05216278_1935</name>
</gene>
<name>A0A1H1BSY0_9EURY</name>
<dbReference type="AlphaFoldDB" id="A0A1H1BSY0"/>
<dbReference type="EMBL" id="FNKQ01000002">
    <property type="protein sequence ID" value="SDQ55003.1"/>
    <property type="molecule type" value="Genomic_DNA"/>
</dbReference>
<accession>A0A1H1BSY0</accession>
<evidence type="ECO:0000313" key="2">
    <source>
        <dbReference type="Proteomes" id="UP000199289"/>
    </source>
</evidence>